<dbReference type="EMBL" id="BLXT01007646">
    <property type="protein sequence ID" value="GFO40940.1"/>
    <property type="molecule type" value="Genomic_DNA"/>
</dbReference>
<dbReference type="PANTHER" id="PTHR18870:SF9">
    <property type="entry name" value="PROTEIN TAG-278-RELATED"/>
    <property type="match status" value="1"/>
</dbReference>
<evidence type="ECO:0000256" key="3">
    <source>
        <dbReference type="SAM" id="MobiDB-lite"/>
    </source>
</evidence>
<evidence type="ECO:0000313" key="5">
    <source>
        <dbReference type="Proteomes" id="UP000735302"/>
    </source>
</evidence>
<feature type="region of interest" description="Disordered" evidence="3">
    <location>
        <begin position="444"/>
        <end position="511"/>
    </location>
</feature>
<gene>
    <name evidence="4" type="ORF">PoB_006744500</name>
</gene>
<feature type="coiled-coil region" evidence="2">
    <location>
        <begin position="123"/>
        <end position="321"/>
    </location>
</feature>
<dbReference type="AlphaFoldDB" id="A0AAV4DA78"/>
<comment type="caution">
    <text evidence="4">The sequence shown here is derived from an EMBL/GenBank/DDBJ whole genome shotgun (WGS) entry which is preliminary data.</text>
</comment>
<feature type="compositionally biased region" description="Polar residues" evidence="3">
    <location>
        <begin position="467"/>
        <end position="478"/>
    </location>
</feature>
<evidence type="ECO:0000313" key="4">
    <source>
        <dbReference type="EMBL" id="GFO40940.1"/>
    </source>
</evidence>
<sequence>MGVSKISAIAELSKLQLTHEAKLLEVETDSKSKLEQLSRELDARWKETLREECNKLQREITAQKDDEKKMALAQLSSLKDQEIAAVRSGLDSQLAHLKAQVNELQGHIDKAHLAKEADQAQWETFLEQERARLRDEMLQAADQYANQVKAMEKLHAEEMDRLKAKLEQEKLNAESEIKSRHMDELQGLLTANKAALDSAKQLQLKEKEQALAELSAEQEREKEDLKNQLQREMEAELESLSHSHAAQINAARMELERAVEISRQKEKDHELAAEELRAEIGHHQQHVRNLQDQVGQLQDELERLKQEVKAKIAEIKQAHKQAAYNLKLQEEKLSKLNQTTLNDMADEHRKEQQQLLEQFNAAQEMLKDKISALQIELEEANERYAQRESRPEDLEAIESLRCEVQEREVRIKDLIDEKRFYQLELVNRETNFNKVFNTTPNVGVLNPFQKPKKKGDKLPGKQPGLHSLTSNNGLSSSHQRLDPLPGSPLHDNKLNPTKPLPQPAFTKKFVQ</sequence>
<reference evidence="4 5" key="1">
    <citation type="journal article" date="2021" name="Elife">
        <title>Chloroplast acquisition without the gene transfer in kleptoplastic sea slugs, Plakobranchus ocellatus.</title>
        <authorList>
            <person name="Maeda T."/>
            <person name="Takahashi S."/>
            <person name="Yoshida T."/>
            <person name="Shimamura S."/>
            <person name="Takaki Y."/>
            <person name="Nagai Y."/>
            <person name="Toyoda A."/>
            <person name="Suzuki Y."/>
            <person name="Arimoto A."/>
            <person name="Ishii H."/>
            <person name="Satoh N."/>
            <person name="Nishiyama T."/>
            <person name="Hasebe M."/>
            <person name="Maruyama T."/>
            <person name="Minagawa J."/>
            <person name="Obokata J."/>
            <person name="Shigenobu S."/>
        </authorList>
    </citation>
    <scope>NUCLEOTIDE SEQUENCE [LARGE SCALE GENOMIC DNA]</scope>
</reference>
<organism evidence="4 5">
    <name type="scientific">Plakobranchus ocellatus</name>
    <dbReference type="NCBI Taxonomy" id="259542"/>
    <lineage>
        <taxon>Eukaryota</taxon>
        <taxon>Metazoa</taxon>
        <taxon>Spiralia</taxon>
        <taxon>Lophotrochozoa</taxon>
        <taxon>Mollusca</taxon>
        <taxon>Gastropoda</taxon>
        <taxon>Heterobranchia</taxon>
        <taxon>Euthyneura</taxon>
        <taxon>Panpulmonata</taxon>
        <taxon>Sacoglossa</taxon>
        <taxon>Placobranchoidea</taxon>
        <taxon>Plakobranchidae</taxon>
        <taxon>Plakobranchus</taxon>
    </lineage>
</organism>
<dbReference type="Proteomes" id="UP000735302">
    <property type="component" value="Unassembled WGS sequence"/>
</dbReference>
<feature type="coiled-coil region" evidence="2">
    <location>
        <begin position="345"/>
        <end position="417"/>
    </location>
</feature>
<accession>A0AAV4DA78</accession>
<dbReference type="PANTHER" id="PTHR18870">
    <property type="entry name" value="PROTEIN TAG-278-RELATED"/>
    <property type="match status" value="1"/>
</dbReference>
<protein>
    <submittedName>
        <fullName evidence="4">Protein fam184a-like</fullName>
    </submittedName>
</protein>
<proteinExistence type="predicted"/>
<keyword evidence="1 2" id="KW-0175">Coiled coil</keyword>
<evidence type="ECO:0000256" key="1">
    <source>
        <dbReference type="ARBA" id="ARBA00023054"/>
    </source>
</evidence>
<name>A0AAV4DA78_9GAST</name>
<keyword evidence="5" id="KW-1185">Reference proteome</keyword>
<evidence type="ECO:0000256" key="2">
    <source>
        <dbReference type="SAM" id="Coils"/>
    </source>
</evidence>